<evidence type="ECO:0000259" key="1">
    <source>
        <dbReference type="Pfam" id="PF11760"/>
    </source>
</evidence>
<protein>
    <recommendedName>
        <fullName evidence="1">Cobalamin synthesis G N-terminal domain-containing protein</fullName>
    </recommendedName>
</protein>
<dbReference type="Pfam" id="PF11760">
    <property type="entry name" value="CbiG_N"/>
    <property type="match status" value="1"/>
</dbReference>
<dbReference type="InterPro" id="IPR021744">
    <property type="entry name" value="CbiG_N"/>
</dbReference>
<comment type="caution">
    <text evidence="2">The sequence shown here is derived from an EMBL/GenBank/DDBJ whole genome shotgun (WGS) entry which is preliminary data.</text>
</comment>
<sequence length="205" mass="20547">MTTTPQKTIGVVATTSAGHHAAATLAAAWPTEVRLYTGAANLRTAFESCDAVVAFLAIGATVRSLAPVLGHKSTDAPVVCIDESLRHAVALLGGHHGANTLAERVSELLGCTPVITTASDTTGAQPLDSYGADLGFTIENPAQLAPVGTALLSGAPVALRGADNWPLPVLNAREGTGLAEAVISVSDLVEAAGGDQNPGAGVEVP</sequence>
<evidence type="ECO:0000313" key="2">
    <source>
        <dbReference type="EMBL" id="MBS2554289.1"/>
    </source>
</evidence>
<feature type="domain" description="Cobalamin synthesis G N-terminal" evidence="1">
    <location>
        <begin position="42"/>
        <end position="120"/>
    </location>
</feature>
<proteinExistence type="predicted"/>
<dbReference type="PANTHER" id="PTHR37477:SF1">
    <property type="entry name" value="COBALT-PRECORRIN-5A HYDROLASE"/>
    <property type="match status" value="1"/>
</dbReference>
<dbReference type="SUPFAM" id="SSF159672">
    <property type="entry name" value="CbiG N-terminal domain-like"/>
    <property type="match status" value="1"/>
</dbReference>
<dbReference type="PANTHER" id="PTHR37477">
    <property type="entry name" value="COBALT-PRECORRIN-5A HYDROLASE"/>
    <property type="match status" value="1"/>
</dbReference>
<dbReference type="InterPro" id="IPR052553">
    <property type="entry name" value="CbiG_hydrolase"/>
</dbReference>
<reference evidence="2 3" key="1">
    <citation type="submission" date="2020-02" db="EMBL/GenBank/DDBJ databases">
        <title>Acidophilic actinobacteria isolated from forest soil.</title>
        <authorList>
            <person name="Golinska P."/>
        </authorList>
    </citation>
    <scope>NUCLEOTIDE SEQUENCE [LARGE SCALE GENOMIC DNA]</scope>
    <source>
        <strain evidence="2 3">NL8</strain>
    </source>
</reference>
<accession>A0ABS5L7I9</accession>
<name>A0ABS5L7I9_9ACTN</name>
<dbReference type="Proteomes" id="UP000730482">
    <property type="component" value="Unassembled WGS sequence"/>
</dbReference>
<keyword evidence="3" id="KW-1185">Reference proteome</keyword>
<dbReference type="InterPro" id="IPR038029">
    <property type="entry name" value="GbiG_N_sf"/>
</dbReference>
<gene>
    <name evidence="2" type="ORF">KGQ19_46290</name>
</gene>
<evidence type="ECO:0000313" key="3">
    <source>
        <dbReference type="Proteomes" id="UP000730482"/>
    </source>
</evidence>
<feature type="non-terminal residue" evidence="2">
    <location>
        <position position="205"/>
    </location>
</feature>
<organism evidence="2 3">
    <name type="scientific">Catenulispora pinistramenti</name>
    <dbReference type="NCBI Taxonomy" id="2705254"/>
    <lineage>
        <taxon>Bacteria</taxon>
        <taxon>Bacillati</taxon>
        <taxon>Actinomycetota</taxon>
        <taxon>Actinomycetes</taxon>
        <taxon>Catenulisporales</taxon>
        <taxon>Catenulisporaceae</taxon>
        <taxon>Catenulispora</taxon>
    </lineage>
</organism>
<dbReference type="EMBL" id="JAAFYZ010000349">
    <property type="protein sequence ID" value="MBS2554289.1"/>
    <property type="molecule type" value="Genomic_DNA"/>
</dbReference>
<dbReference type="Gene3D" id="3.40.50.11220">
    <property type="match status" value="1"/>
</dbReference>